<dbReference type="PANTHER" id="PTHR10701:SF0">
    <property type="entry name" value="SMALL NUCLEAR RIBONUCLEOPROTEIN-ASSOCIATED PROTEIN B"/>
    <property type="match status" value="1"/>
</dbReference>
<dbReference type="GO" id="GO:0005686">
    <property type="term" value="C:U2 snRNP"/>
    <property type="evidence" value="ECO:0007669"/>
    <property type="project" value="TreeGrafter"/>
</dbReference>
<keyword evidence="9" id="KW-0687">Ribonucleoprotein</keyword>
<keyword evidence="4" id="KW-0963">Cytoplasm</keyword>
<dbReference type="InterPro" id="IPR010920">
    <property type="entry name" value="LSM_dom_sf"/>
</dbReference>
<evidence type="ECO:0000256" key="4">
    <source>
        <dbReference type="ARBA" id="ARBA00022490"/>
    </source>
</evidence>
<protein>
    <recommendedName>
        <fullName evidence="10">Sm protein B</fullName>
    </recommendedName>
</protein>
<comment type="similarity">
    <text evidence="3">Belongs to the snRNP SmB/SmN family.</text>
</comment>
<dbReference type="GO" id="GO:0071013">
    <property type="term" value="C:catalytic step 2 spliceosome"/>
    <property type="evidence" value="ECO:0007669"/>
    <property type="project" value="TreeGrafter"/>
</dbReference>
<name>A0A1Y1WFB2_9FUNG</name>
<sequence>MTIAKNSRMMSLLNYRLRLTLADTRVMTGQMLAFDKHMNLVLGDCEEFRTVKSKSSKGKTQQIKRTLGLVILRGESVISISVDGAPPRTDALKTRAAMATGPGRGLGQAGRGMPVAPPGMAPQGLAGPGQGRGRSGDWRYAGTAGCVWSAATAASGDGCAGYAAARIPAATGHAASWVPAAAGHAWYANGWDTATRLPAAAAAWIPSASAWSPATAWTAGPVKPNTFMISVFQYTTFTDTCTWGCS</sequence>
<evidence type="ECO:0000259" key="11">
    <source>
        <dbReference type="PROSITE" id="PS52002"/>
    </source>
</evidence>
<dbReference type="InterPro" id="IPR050914">
    <property type="entry name" value="snRNP_SmB/NAA38-like"/>
</dbReference>
<dbReference type="CDD" id="cd01717">
    <property type="entry name" value="Sm_B"/>
    <property type="match status" value="1"/>
</dbReference>
<evidence type="ECO:0000313" key="13">
    <source>
        <dbReference type="Proteomes" id="UP000193922"/>
    </source>
</evidence>
<dbReference type="InterPro" id="IPR001163">
    <property type="entry name" value="Sm_dom_euk/arc"/>
</dbReference>
<evidence type="ECO:0000256" key="7">
    <source>
        <dbReference type="ARBA" id="ARBA00023187"/>
    </source>
</evidence>
<keyword evidence="13" id="KW-1185">Reference proteome</keyword>
<evidence type="ECO:0000256" key="8">
    <source>
        <dbReference type="ARBA" id="ARBA00023242"/>
    </source>
</evidence>
<keyword evidence="6" id="KW-0694">RNA-binding</keyword>
<evidence type="ECO:0000256" key="1">
    <source>
        <dbReference type="ARBA" id="ARBA00004123"/>
    </source>
</evidence>
<dbReference type="GO" id="GO:0071004">
    <property type="term" value="C:U2-type prespliceosome"/>
    <property type="evidence" value="ECO:0007669"/>
    <property type="project" value="TreeGrafter"/>
</dbReference>
<keyword evidence="8" id="KW-0539">Nucleus</keyword>
<dbReference type="SMART" id="SM00651">
    <property type="entry name" value="Sm"/>
    <property type="match status" value="1"/>
</dbReference>
<evidence type="ECO:0000256" key="2">
    <source>
        <dbReference type="ARBA" id="ARBA00004496"/>
    </source>
</evidence>
<dbReference type="RefSeq" id="XP_040745627.1">
    <property type="nucleotide sequence ID" value="XM_040883093.1"/>
</dbReference>
<dbReference type="GO" id="GO:0005682">
    <property type="term" value="C:U5 snRNP"/>
    <property type="evidence" value="ECO:0007669"/>
    <property type="project" value="TreeGrafter"/>
</dbReference>
<dbReference type="GO" id="GO:0003723">
    <property type="term" value="F:RNA binding"/>
    <property type="evidence" value="ECO:0007669"/>
    <property type="project" value="UniProtKB-KW"/>
</dbReference>
<dbReference type="PROSITE" id="PS52002">
    <property type="entry name" value="SM"/>
    <property type="match status" value="1"/>
</dbReference>
<proteinExistence type="inferred from homology"/>
<comment type="caution">
    <text evidence="12">The sequence shown here is derived from an EMBL/GenBank/DDBJ whole genome shotgun (WGS) entry which is preliminary data.</text>
</comment>
<dbReference type="GO" id="GO:0046540">
    <property type="term" value="C:U4/U6 x U5 tri-snRNP complex"/>
    <property type="evidence" value="ECO:0007669"/>
    <property type="project" value="TreeGrafter"/>
</dbReference>
<dbReference type="OrthoDB" id="2020720at2759"/>
<dbReference type="STRING" id="61395.A0A1Y1WFB2"/>
<dbReference type="GO" id="GO:0070990">
    <property type="term" value="F:snRNP binding"/>
    <property type="evidence" value="ECO:0007669"/>
    <property type="project" value="TreeGrafter"/>
</dbReference>
<dbReference type="AlphaFoldDB" id="A0A1Y1WFB2"/>
<keyword evidence="7" id="KW-0508">mRNA splicing</keyword>
<dbReference type="GO" id="GO:0005685">
    <property type="term" value="C:U1 snRNP"/>
    <property type="evidence" value="ECO:0007669"/>
    <property type="project" value="TreeGrafter"/>
</dbReference>
<dbReference type="GO" id="GO:0005687">
    <property type="term" value="C:U4 snRNP"/>
    <property type="evidence" value="ECO:0007669"/>
    <property type="project" value="TreeGrafter"/>
</dbReference>
<feature type="domain" description="Sm" evidence="11">
    <location>
        <begin position="4"/>
        <end position="86"/>
    </location>
</feature>
<dbReference type="Gene3D" id="2.30.30.100">
    <property type="match status" value="1"/>
</dbReference>
<reference evidence="12 13" key="1">
    <citation type="submission" date="2016-07" db="EMBL/GenBank/DDBJ databases">
        <title>Pervasive Adenine N6-methylation of Active Genes in Fungi.</title>
        <authorList>
            <consortium name="DOE Joint Genome Institute"/>
            <person name="Mondo S.J."/>
            <person name="Dannebaum R.O."/>
            <person name="Kuo R.C."/>
            <person name="Labutti K."/>
            <person name="Haridas S."/>
            <person name="Kuo A."/>
            <person name="Salamov A."/>
            <person name="Ahrendt S.R."/>
            <person name="Lipzen A."/>
            <person name="Sullivan W."/>
            <person name="Andreopoulos W.B."/>
            <person name="Clum A."/>
            <person name="Lindquist E."/>
            <person name="Daum C."/>
            <person name="Ramamoorthy G.K."/>
            <person name="Gryganskyi A."/>
            <person name="Culley D."/>
            <person name="Magnuson J.K."/>
            <person name="James T.Y."/>
            <person name="O'Malley M.A."/>
            <person name="Stajich J.E."/>
            <person name="Spatafora J.W."/>
            <person name="Visel A."/>
            <person name="Grigoriev I.V."/>
        </authorList>
    </citation>
    <scope>NUCLEOTIDE SEQUENCE [LARGE SCALE GENOMIC DNA]</scope>
    <source>
        <strain evidence="12 13">ATCC 12442</strain>
    </source>
</reference>
<comment type="subcellular location">
    <subcellularLocation>
        <location evidence="2">Cytoplasm</location>
    </subcellularLocation>
    <subcellularLocation>
        <location evidence="1">Nucleus</location>
    </subcellularLocation>
</comment>
<dbReference type="GO" id="GO:0000398">
    <property type="term" value="P:mRNA splicing, via spliceosome"/>
    <property type="evidence" value="ECO:0007669"/>
    <property type="project" value="TreeGrafter"/>
</dbReference>
<evidence type="ECO:0000256" key="3">
    <source>
        <dbReference type="ARBA" id="ARBA00009123"/>
    </source>
</evidence>
<dbReference type="Pfam" id="PF01423">
    <property type="entry name" value="LSM"/>
    <property type="match status" value="1"/>
</dbReference>
<dbReference type="EMBL" id="MCFD01000003">
    <property type="protein sequence ID" value="ORX72203.1"/>
    <property type="molecule type" value="Genomic_DNA"/>
</dbReference>
<dbReference type="PANTHER" id="PTHR10701">
    <property type="entry name" value="SMALL NUCLEAR RIBONUCLEOPROTEIN-ASSOCIATED PROTEIN B AND N"/>
    <property type="match status" value="1"/>
</dbReference>
<dbReference type="GeneID" id="63799741"/>
<gene>
    <name evidence="12" type="ORF">DL89DRAFT_110177</name>
</gene>
<dbReference type="GO" id="GO:0005737">
    <property type="term" value="C:cytoplasm"/>
    <property type="evidence" value="ECO:0007669"/>
    <property type="project" value="UniProtKB-SubCell"/>
</dbReference>
<evidence type="ECO:0000313" key="12">
    <source>
        <dbReference type="EMBL" id="ORX72203.1"/>
    </source>
</evidence>
<evidence type="ECO:0000256" key="9">
    <source>
        <dbReference type="ARBA" id="ARBA00023274"/>
    </source>
</evidence>
<evidence type="ECO:0000256" key="6">
    <source>
        <dbReference type="ARBA" id="ARBA00022884"/>
    </source>
</evidence>
<keyword evidence="5" id="KW-0507">mRNA processing</keyword>
<organism evidence="12 13">
    <name type="scientific">Linderina pennispora</name>
    <dbReference type="NCBI Taxonomy" id="61395"/>
    <lineage>
        <taxon>Eukaryota</taxon>
        <taxon>Fungi</taxon>
        <taxon>Fungi incertae sedis</taxon>
        <taxon>Zoopagomycota</taxon>
        <taxon>Kickxellomycotina</taxon>
        <taxon>Kickxellomycetes</taxon>
        <taxon>Kickxellales</taxon>
        <taxon>Kickxellaceae</taxon>
        <taxon>Linderina</taxon>
    </lineage>
</organism>
<evidence type="ECO:0000256" key="5">
    <source>
        <dbReference type="ARBA" id="ARBA00022664"/>
    </source>
</evidence>
<dbReference type="InterPro" id="IPR047575">
    <property type="entry name" value="Sm"/>
</dbReference>
<dbReference type="Proteomes" id="UP000193922">
    <property type="component" value="Unassembled WGS sequence"/>
</dbReference>
<accession>A0A1Y1WFB2</accession>
<evidence type="ECO:0000256" key="10">
    <source>
        <dbReference type="ARBA" id="ARBA00041355"/>
    </source>
</evidence>
<dbReference type="SUPFAM" id="SSF50182">
    <property type="entry name" value="Sm-like ribonucleoproteins"/>
    <property type="match status" value="1"/>
</dbReference>